<comment type="similarity">
    <text evidence="2">Belongs to the ABC transporter superfamily.</text>
</comment>
<dbReference type="PANTHER" id="PTHR43297:SF2">
    <property type="entry name" value="DIPEPTIDE TRANSPORT ATP-BINDING PROTEIN DPPD"/>
    <property type="match status" value="1"/>
</dbReference>
<dbReference type="SMART" id="SM00382">
    <property type="entry name" value="AAA"/>
    <property type="match status" value="2"/>
</dbReference>
<dbReference type="GO" id="GO:0005886">
    <property type="term" value="C:plasma membrane"/>
    <property type="evidence" value="ECO:0007669"/>
    <property type="project" value="UniProtKB-SubCell"/>
</dbReference>
<name>A0A9X0XBF5_9BURK</name>
<evidence type="ECO:0000256" key="7">
    <source>
        <dbReference type="ARBA" id="ARBA00023136"/>
    </source>
</evidence>
<dbReference type="AlphaFoldDB" id="A0A9X0XBF5"/>
<feature type="domain" description="ABC transporter" evidence="9">
    <location>
        <begin position="381"/>
        <end position="638"/>
    </location>
</feature>
<protein>
    <submittedName>
        <fullName evidence="10">Dipeptide ABC transporter ATP-binding protein</fullName>
    </submittedName>
</protein>
<dbReference type="Gene3D" id="3.40.50.300">
    <property type="entry name" value="P-loop containing nucleotide triphosphate hydrolases"/>
    <property type="match status" value="2"/>
</dbReference>
<dbReference type="PROSITE" id="PS00211">
    <property type="entry name" value="ABC_TRANSPORTER_1"/>
    <property type="match status" value="2"/>
</dbReference>
<dbReference type="NCBIfam" id="NF008453">
    <property type="entry name" value="PRK11308.1"/>
    <property type="match status" value="2"/>
</dbReference>
<dbReference type="InterPro" id="IPR003439">
    <property type="entry name" value="ABC_transporter-like_ATP-bd"/>
</dbReference>
<dbReference type="RefSeq" id="WP_201824249.1">
    <property type="nucleotide sequence ID" value="NZ_JAERRA010000001.1"/>
</dbReference>
<dbReference type="GO" id="GO:0015833">
    <property type="term" value="P:peptide transport"/>
    <property type="evidence" value="ECO:0007669"/>
    <property type="project" value="InterPro"/>
</dbReference>
<evidence type="ECO:0000313" key="10">
    <source>
        <dbReference type="EMBL" id="MBL0719097.1"/>
    </source>
</evidence>
<dbReference type="GO" id="GO:0005524">
    <property type="term" value="F:ATP binding"/>
    <property type="evidence" value="ECO:0007669"/>
    <property type="project" value="UniProtKB-KW"/>
</dbReference>
<gene>
    <name evidence="10" type="ORF">JI742_04255</name>
</gene>
<dbReference type="InterPro" id="IPR027417">
    <property type="entry name" value="P-loop_NTPase"/>
</dbReference>
<dbReference type="Pfam" id="PF00005">
    <property type="entry name" value="ABC_tran"/>
    <property type="match status" value="2"/>
</dbReference>
<keyword evidence="4" id="KW-1003">Cell membrane</keyword>
<dbReference type="GO" id="GO:0055085">
    <property type="term" value="P:transmembrane transport"/>
    <property type="evidence" value="ECO:0007669"/>
    <property type="project" value="UniProtKB-ARBA"/>
</dbReference>
<feature type="region of interest" description="Disordered" evidence="8">
    <location>
        <begin position="317"/>
        <end position="338"/>
    </location>
</feature>
<dbReference type="NCBIfam" id="NF007739">
    <property type="entry name" value="PRK10419.1"/>
    <property type="match status" value="2"/>
</dbReference>
<comment type="subcellular location">
    <subcellularLocation>
        <location evidence="1">Cell inner membrane</location>
        <topology evidence="1">Peripheral membrane protein</topology>
    </subcellularLocation>
</comment>
<keyword evidence="3" id="KW-0813">Transport</keyword>
<feature type="domain" description="ABC transporter" evidence="9">
    <location>
        <begin position="4"/>
        <end position="253"/>
    </location>
</feature>
<keyword evidence="11" id="KW-1185">Reference proteome</keyword>
<dbReference type="NCBIfam" id="TIGR01727">
    <property type="entry name" value="oligo_HPY"/>
    <property type="match status" value="2"/>
</dbReference>
<dbReference type="Pfam" id="PF08352">
    <property type="entry name" value="oligo_HPY"/>
    <property type="match status" value="2"/>
</dbReference>
<dbReference type="EMBL" id="JAERRA010000001">
    <property type="protein sequence ID" value="MBL0719097.1"/>
    <property type="molecule type" value="Genomic_DNA"/>
</dbReference>
<sequence>MLAVRQLSLHRRDAADMRQPVVEDLGFDLYRGELLGLVGESGAGKSLVGAALIDLLPAGVECLGGKLWLGGERIDTLPAARRAGLRGRRIAAVFQDASAALDPLFTVGDQLIETVAHHHKCGRAAARERAVALLAEVGLAPAADRLAQYPHELSGGQRQRVVIALALAGDPEVLIADEPTSALDVSLQAQVIELLQRLARERGLGVLLISHDLGLVAEVCQRVLVLYAGRRVEDGPVDAVLARPLHPYTAGLLAAMPRLDAQAGLPQAIPGQMPPPGQRPPGCAFQPRCPRADGACQQLPQARDRAEGEALRALGGSASGAWSQPLGQAPGRPPGPGTGQVSCWHPLDMPGPAVPPRGGPRVAPGADTAAAAPGGFRPPLIDTFELSRRFALPRLGLFGRPRSLLAVDQLDLALPVGGSYGLVGESGSGKSTVARMMVGLLAPSEGELNFEGDDLHRRLARPGAQALRRRLQMVFQDPQASLNPRWTVGRILDEPLRLLGDGLAGLDTAADRAARVAELLRLVGLSPDDAARLPHSFSGGQRQRIAIARALASAPDFLVCDEPTSALDMSTQAQVLGLLAELRAMARGMTLLFISHNLAVVRHICDQVGVMYLGRLVEEASAGRIFQVPRHPYTRQLVAAVPHPARRGQARVLPIGEAPDPSRPPSGCTFHPRCSLANERCRAERPVLRRLDAESRIACHAVQEGRA</sequence>
<comment type="caution">
    <text evidence="10">The sequence shown here is derived from an EMBL/GenBank/DDBJ whole genome shotgun (WGS) entry which is preliminary data.</text>
</comment>
<evidence type="ECO:0000259" key="9">
    <source>
        <dbReference type="PROSITE" id="PS50893"/>
    </source>
</evidence>
<evidence type="ECO:0000256" key="6">
    <source>
        <dbReference type="ARBA" id="ARBA00022840"/>
    </source>
</evidence>
<dbReference type="InterPro" id="IPR003593">
    <property type="entry name" value="AAA+_ATPase"/>
</dbReference>
<evidence type="ECO:0000256" key="8">
    <source>
        <dbReference type="SAM" id="MobiDB-lite"/>
    </source>
</evidence>
<evidence type="ECO:0000313" key="11">
    <source>
        <dbReference type="Proteomes" id="UP000643207"/>
    </source>
</evidence>
<dbReference type="GO" id="GO:0016887">
    <property type="term" value="F:ATP hydrolysis activity"/>
    <property type="evidence" value="ECO:0007669"/>
    <property type="project" value="InterPro"/>
</dbReference>
<dbReference type="Proteomes" id="UP000643207">
    <property type="component" value="Unassembled WGS sequence"/>
</dbReference>
<reference evidence="10 11" key="1">
    <citation type="submission" date="2021-01" db="EMBL/GenBank/DDBJ databases">
        <title>Piscinibacter sp. Jin2 Genome sequencing and assembly.</title>
        <authorList>
            <person name="Kim I."/>
        </authorList>
    </citation>
    <scope>NUCLEOTIDE SEQUENCE [LARGE SCALE GENOMIC DNA]</scope>
    <source>
        <strain evidence="10 11">Jin2</strain>
    </source>
</reference>
<proteinExistence type="inferred from homology"/>
<keyword evidence="7" id="KW-0472">Membrane</keyword>
<dbReference type="FunFam" id="3.40.50.300:FF:000016">
    <property type="entry name" value="Oligopeptide ABC transporter ATP-binding component"/>
    <property type="match status" value="2"/>
</dbReference>
<accession>A0A9X0XBF5</accession>
<dbReference type="SUPFAM" id="SSF52540">
    <property type="entry name" value="P-loop containing nucleoside triphosphate hydrolases"/>
    <property type="match status" value="2"/>
</dbReference>
<evidence type="ECO:0000256" key="3">
    <source>
        <dbReference type="ARBA" id="ARBA00022448"/>
    </source>
</evidence>
<dbReference type="PANTHER" id="PTHR43297">
    <property type="entry name" value="OLIGOPEPTIDE TRANSPORT ATP-BINDING PROTEIN APPD"/>
    <property type="match status" value="1"/>
</dbReference>
<organism evidence="10 11">
    <name type="scientific">Aquariibacter lacus</name>
    <dbReference type="NCBI Taxonomy" id="2801332"/>
    <lineage>
        <taxon>Bacteria</taxon>
        <taxon>Pseudomonadati</taxon>
        <taxon>Pseudomonadota</taxon>
        <taxon>Betaproteobacteria</taxon>
        <taxon>Burkholderiales</taxon>
        <taxon>Sphaerotilaceae</taxon>
        <taxon>Aquariibacter</taxon>
    </lineage>
</organism>
<evidence type="ECO:0000256" key="5">
    <source>
        <dbReference type="ARBA" id="ARBA00022741"/>
    </source>
</evidence>
<evidence type="ECO:0000256" key="2">
    <source>
        <dbReference type="ARBA" id="ARBA00005417"/>
    </source>
</evidence>
<dbReference type="InterPro" id="IPR013563">
    <property type="entry name" value="Oligopep_ABC_C"/>
</dbReference>
<keyword evidence="6 10" id="KW-0067">ATP-binding</keyword>
<dbReference type="InterPro" id="IPR017871">
    <property type="entry name" value="ABC_transporter-like_CS"/>
</dbReference>
<dbReference type="PROSITE" id="PS50893">
    <property type="entry name" value="ABC_TRANSPORTER_2"/>
    <property type="match status" value="2"/>
</dbReference>
<evidence type="ECO:0000256" key="4">
    <source>
        <dbReference type="ARBA" id="ARBA00022475"/>
    </source>
</evidence>
<evidence type="ECO:0000256" key="1">
    <source>
        <dbReference type="ARBA" id="ARBA00004417"/>
    </source>
</evidence>
<dbReference type="InterPro" id="IPR050388">
    <property type="entry name" value="ABC_Ni/Peptide_Import"/>
</dbReference>
<keyword evidence="5" id="KW-0547">Nucleotide-binding</keyword>
<dbReference type="CDD" id="cd03257">
    <property type="entry name" value="ABC_NikE_OppD_transporters"/>
    <property type="match status" value="2"/>
</dbReference>